<gene>
    <name evidence="1" type="ORF">THF1A12_320030</name>
</gene>
<dbReference type="RefSeq" id="WP_409589390.1">
    <property type="nucleotide sequence ID" value="NZ_CAKMTZ010000085.1"/>
</dbReference>
<name>A0AAU9QSJ2_9VIBR</name>
<reference evidence="1" key="1">
    <citation type="submission" date="2022-01" db="EMBL/GenBank/DDBJ databases">
        <authorList>
            <person name="Lagorce A."/>
        </authorList>
    </citation>
    <scope>NUCLEOTIDE SEQUENCE</scope>
    <source>
        <strain evidence="1">Th15_F1_A12</strain>
    </source>
</reference>
<evidence type="ECO:0000313" key="2">
    <source>
        <dbReference type="Proteomes" id="UP001295462"/>
    </source>
</evidence>
<dbReference type="AlphaFoldDB" id="A0AAU9QSJ2"/>
<proteinExistence type="predicted"/>
<sequence>MKTVIVLALGVALGAGYVHLFGGNTDSKQQPEPKFVSSKGITGSEDIECFSLDTQSRSLEPSGESLLTVQNANESDNQYSYLSEEDQLEFTDKEADIEVLKQQMLDSPENLRLRKLWGINKDSIGWDDIERVAPNLTYEQKLNLEQLLRDSPKDGLDMLLFAARYPNSGNIDRDMMYLALNAVTETSADNVFLVDSLIEDVCGQRASPKKLMMFVNSQKTKIERAYQKRNLIELRSLITGNAVCNSI</sequence>
<dbReference type="EMBL" id="CAKMUD010000086">
    <property type="protein sequence ID" value="CAH1597370.1"/>
    <property type="molecule type" value="Genomic_DNA"/>
</dbReference>
<protein>
    <recommendedName>
        <fullName evidence="3">Chromosome partitioning protein ParA</fullName>
    </recommendedName>
</protein>
<evidence type="ECO:0000313" key="1">
    <source>
        <dbReference type="EMBL" id="CAH1597370.1"/>
    </source>
</evidence>
<evidence type="ECO:0008006" key="3">
    <source>
        <dbReference type="Google" id="ProtNLM"/>
    </source>
</evidence>
<comment type="caution">
    <text evidence="1">The sequence shown here is derived from an EMBL/GenBank/DDBJ whole genome shotgun (WGS) entry which is preliminary data.</text>
</comment>
<accession>A0AAU9QSJ2</accession>
<dbReference type="Proteomes" id="UP001295462">
    <property type="component" value="Unassembled WGS sequence"/>
</dbReference>
<organism evidence="1 2">
    <name type="scientific">Vibrio jasicida</name>
    <dbReference type="NCBI Taxonomy" id="766224"/>
    <lineage>
        <taxon>Bacteria</taxon>
        <taxon>Pseudomonadati</taxon>
        <taxon>Pseudomonadota</taxon>
        <taxon>Gammaproteobacteria</taxon>
        <taxon>Vibrionales</taxon>
        <taxon>Vibrionaceae</taxon>
        <taxon>Vibrio</taxon>
    </lineage>
</organism>